<dbReference type="PANTHER" id="PTHR24148:SF64">
    <property type="entry name" value="HETEROKARYON INCOMPATIBILITY DOMAIN-CONTAINING PROTEIN"/>
    <property type="match status" value="1"/>
</dbReference>
<name>A0A9X0ANK0_9HELO</name>
<sequence>MNQNDLHELASQTQNMAEIYSGAENLIIWLGLEQDNSDLTIEPLKNITSNVERDWINWTMKPKSEIRVDEKLWSVKRILIEDILEMAGVSSLNSFLKRSLFQRLWIWQEVHLARQATIVCGGDIMGWSSFRSSMFLLTHQFTWDQGRASLLATAFSIFDTDLMFGFMKIFRKTQHAKYSVDRDRVYATFGLMKWEYSHMIKIEADYSKKVSQVYKEFAMANYGKLRNLAIMEHCWI</sequence>
<dbReference type="OrthoDB" id="3553147at2759"/>
<dbReference type="Proteomes" id="UP001152300">
    <property type="component" value="Unassembled WGS sequence"/>
</dbReference>
<dbReference type="Pfam" id="PF06985">
    <property type="entry name" value="HET"/>
    <property type="match status" value="1"/>
</dbReference>
<dbReference type="InterPro" id="IPR052895">
    <property type="entry name" value="HetReg/Transcr_Mod"/>
</dbReference>
<gene>
    <name evidence="2" type="ORF">OCU04_005159</name>
</gene>
<comment type="caution">
    <text evidence="2">The sequence shown here is derived from an EMBL/GenBank/DDBJ whole genome shotgun (WGS) entry which is preliminary data.</text>
</comment>
<dbReference type="EMBL" id="JAPEIS010000005">
    <property type="protein sequence ID" value="KAJ8066067.1"/>
    <property type="molecule type" value="Genomic_DNA"/>
</dbReference>
<evidence type="ECO:0000313" key="3">
    <source>
        <dbReference type="Proteomes" id="UP001152300"/>
    </source>
</evidence>
<organism evidence="2 3">
    <name type="scientific">Sclerotinia nivalis</name>
    <dbReference type="NCBI Taxonomy" id="352851"/>
    <lineage>
        <taxon>Eukaryota</taxon>
        <taxon>Fungi</taxon>
        <taxon>Dikarya</taxon>
        <taxon>Ascomycota</taxon>
        <taxon>Pezizomycotina</taxon>
        <taxon>Leotiomycetes</taxon>
        <taxon>Helotiales</taxon>
        <taxon>Sclerotiniaceae</taxon>
        <taxon>Sclerotinia</taxon>
    </lineage>
</organism>
<evidence type="ECO:0000259" key="1">
    <source>
        <dbReference type="Pfam" id="PF06985"/>
    </source>
</evidence>
<accession>A0A9X0ANK0</accession>
<dbReference type="InterPro" id="IPR010730">
    <property type="entry name" value="HET"/>
</dbReference>
<keyword evidence="3" id="KW-1185">Reference proteome</keyword>
<dbReference type="PANTHER" id="PTHR24148">
    <property type="entry name" value="ANKYRIN REPEAT DOMAIN-CONTAINING PROTEIN 39 HOMOLOG-RELATED"/>
    <property type="match status" value="1"/>
</dbReference>
<dbReference type="AlphaFoldDB" id="A0A9X0ANK0"/>
<feature type="domain" description="Heterokaryon incompatibility" evidence="1">
    <location>
        <begin position="2"/>
        <end position="109"/>
    </location>
</feature>
<protein>
    <recommendedName>
        <fullName evidence="1">Heterokaryon incompatibility domain-containing protein</fullName>
    </recommendedName>
</protein>
<reference evidence="2" key="1">
    <citation type="submission" date="2022-11" db="EMBL/GenBank/DDBJ databases">
        <title>Genome Resource of Sclerotinia nivalis Strain SnTB1, a Plant Pathogen Isolated from American Ginseng.</title>
        <authorList>
            <person name="Fan S."/>
        </authorList>
    </citation>
    <scope>NUCLEOTIDE SEQUENCE</scope>
    <source>
        <strain evidence="2">SnTB1</strain>
    </source>
</reference>
<evidence type="ECO:0000313" key="2">
    <source>
        <dbReference type="EMBL" id="KAJ8066067.1"/>
    </source>
</evidence>
<proteinExistence type="predicted"/>